<evidence type="ECO:0000259" key="9">
    <source>
        <dbReference type="Pfam" id="PF26579"/>
    </source>
</evidence>
<feature type="domain" description="HYDIN/VesB/CFA65-like Ig-like" evidence="7">
    <location>
        <begin position="362"/>
        <end position="449"/>
    </location>
</feature>
<name>G0UN28_TRYCI</name>
<dbReference type="GO" id="GO:0060271">
    <property type="term" value="P:cilium assembly"/>
    <property type="evidence" value="ECO:0007669"/>
    <property type="project" value="TreeGrafter"/>
</dbReference>
<dbReference type="InterPro" id="IPR058952">
    <property type="entry name" value="Ig_CFAP47"/>
</dbReference>
<dbReference type="PANTHER" id="PTHR45912:SF3">
    <property type="entry name" value="CILIA- AND FLAGELLA-ASSOCIATED PROTEIN 47"/>
    <property type="match status" value="1"/>
</dbReference>
<evidence type="ECO:0000256" key="2">
    <source>
        <dbReference type="ARBA" id="ARBA00004496"/>
    </source>
</evidence>
<evidence type="ECO:0000256" key="3">
    <source>
        <dbReference type="ARBA" id="ARBA00022490"/>
    </source>
</evidence>
<protein>
    <recommendedName>
        <fullName evidence="11">Abnormal spindle-like microcephaly-associated protein ASH domain-containing protein</fullName>
    </recommendedName>
</protein>
<feature type="domain" description="HYDIN/VesB/CFA65-like Ig-like" evidence="7">
    <location>
        <begin position="586"/>
        <end position="663"/>
    </location>
</feature>
<reference evidence="10" key="1">
    <citation type="journal article" date="2012" name="Proc. Natl. Acad. Sci. U.S.A.">
        <title>Antigenic diversity is generated by distinct evolutionary mechanisms in African trypanosome species.</title>
        <authorList>
            <person name="Jackson A.P."/>
            <person name="Berry A."/>
            <person name="Aslett M."/>
            <person name="Allison H.C."/>
            <person name="Burton P."/>
            <person name="Vavrova-Anderson J."/>
            <person name="Brown R."/>
            <person name="Browne H."/>
            <person name="Corton N."/>
            <person name="Hauser H."/>
            <person name="Gamble J."/>
            <person name="Gilderthorp R."/>
            <person name="Marcello L."/>
            <person name="McQuillan J."/>
            <person name="Otto T.D."/>
            <person name="Quail M.A."/>
            <person name="Sanders M.J."/>
            <person name="van Tonder A."/>
            <person name="Ginger M.L."/>
            <person name="Field M.C."/>
            <person name="Barry J.D."/>
            <person name="Hertz-Fowler C."/>
            <person name="Berriman M."/>
        </authorList>
    </citation>
    <scope>NUCLEOTIDE SEQUENCE</scope>
    <source>
        <strain evidence="10">IL3000</strain>
    </source>
</reference>
<dbReference type="FunFam" id="2.60.40.10:FF:004865">
    <property type="match status" value="1"/>
</dbReference>
<dbReference type="Pfam" id="PF22544">
    <property type="entry name" value="HYDIN_VesB_CFA65-like_Ig"/>
    <property type="match status" value="2"/>
</dbReference>
<keyword evidence="5" id="KW-0966">Cell projection</keyword>
<evidence type="ECO:0000256" key="5">
    <source>
        <dbReference type="ARBA" id="ARBA00023273"/>
    </source>
</evidence>
<evidence type="ECO:0000259" key="8">
    <source>
        <dbReference type="Pfam" id="PF24529"/>
    </source>
</evidence>
<evidence type="ECO:0000259" key="7">
    <source>
        <dbReference type="Pfam" id="PF22544"/>
    </source>
</evidence>
<evidence type="ECO:0000256" key="6">
    <source>
        <dbReference type="SAM" id="MobiDB-lite"/>
    </source>
</evidence>
<dbReference type="GO" id="GO:0005737">
    <property type="term" value="C:cytoplasm"/>
    <property type="evidence" value="ECO:0007669"/>
    <property type="project" value="UniProtKB-SubCell"/>
</dbReference>
<dbReference type="PANTHER" id="PTHR45912">
    <property type="entry name" value="CILIA- AND FLAGELLA-ASSOCIATED PROTEIN 47"/>
    <property type="match status" value="1"/>
</dbReference>
<comment type="subcellular location">
    <subcellularLocation>
        <location evidence="1">Cell projection</location>
        <location evidence="1">Cilium</location>
    </subcellularLocation>
    <subcellularLocation>
        <location evidence="2">Cytoplasm</location>
    </subcellularLocation>
</comment>
<proteinExistence type="predicted"/>
<feature type="compositionally biased region" description="Polar residues" evidence="6">
    <location>
        <begin position="1345"/>
        <end position="1360"/>
    </location>
</feature>
<evidence type="ECO:0000313" key="10">
    <source>
        <dbReference type="EMBL" id="CCC90788.1"/>
    </source>
</evidence>
<dbReference type="InterPro" id="IPR013783">
    <property type="entry name" value="Ig-like_fold"/>
</dbReference>
<feature type="region of interest" description="Disordered" evidence="6">
    <location>
        <begin position="1329"/>
        <end position="1360"/>
    </location>
</feature>
<evidence type="ECO:0000256" key="4">
    <source>
        <dbReference type="ARBA" id="ARBA00023069"/>
    </source>
</evidence>
<keyword evidence="3" id="KW-0963">Cytoplasm</keyword>
<dbReference type="Pfam" id="PF24529">
    <property type="entry name" value="CFAP47"/>
    <property type="match status" value="1"/>
</dbReference>
<organism evidence="10">
    <name type="scientific">Trypanosoma congolense (strain IL3000)</name>
    <dbReference type="NCBI Taxonomy" id="1068625"/>
    <lineage>
        <taxon>Eukaryota</taxon>
        <taxon>Discoba</taxon>
        <taxon>Euglenozoa</taxon>
        <taxon>Kinetoplastea</taxon>
        <taxon>Metakinetoplastina</taxon>
        <taxon>Trypanosomatida</taxon>
        <taxon>Trypanosomatidae</taxon>
        <taxon>Trypanosoma</taxon>
        <taxon>Nannomonas</taxon>
    </lineage>
</organism>
<sequence>MPKSGALETKDAGSAPPGTERKTIQVHPAQGSYMNFDVDTTYVIPFTVINLSREMCTVRFTNPNNHRVFRINTDSVRLAPGLKHVIEAEFFTHTQDDYEDSFVVFTDQESIVVPLVARCFPSMEFPSSLDFGCVERTCRGLARALTLYNPSRRQVSVFISPESKLVSTALRVKTANTVVAPFSKEDVLIELLNPTIGRHELPLIVSVNGEHTPRTVTVTVEVIDCRGTLIDVNTGEELHSLMFAKTYVGTKRKIETLVRNDSRQSVSFAFQFLTDGNSEDIPPFIFAPQHGRLAPHESMRVTVTFAPPLPKEGMNGWTSHRDKKTARNETYEWLYSLLFVETEHTHTVRVTGTSTTTVAWLSETVVDFGRCAMNDHRDFTLLVHNGHSDAPLHFKFPRIAHFHILPSEGDVGASKNFPVRLTFNPRRLGSFSERFNVVFNHTETAPLTVLGVASKVVPQPKIIGGVDKIPRDFERPVKAIEPVEEPYIAAAPPEVYANLDDVDLGMVPAEGLHPIEPELPLTTGKSRAVGDGSGLNAGDHSPLVILDVKTIIRKLYKEAPSNTAERRDCRRELQPMDLLRIIAPVKVLEFQRVTVGSTSTKPFYLFNGTSASVLVTMPTHESHLSFLPQAQVIPAGRVAVFDVTFRSETVHVFQQVIQITINGRHLLRFAMRAESVPVEVSLSREDINLHFSNFCEEPVARSAVVLSNNGNSVATYSWSLQMTNSGGGVIKNAGSGPFAIEPMSGTIPPMSKVTASVLFSPPYGIISANACAKLHVERSDGVKMLNITGVVPLTNCVWGRCAVASGSASFSSRGKRDGSKRASNMEAMIEMQRVPAGKRTSATLTLQNRGKNVAFFSFEEVPEWLTISPLSGRVGPHESEELSLHVYHEVPESLRAVVACCVRGLKKQLKLTISADICASHLEVIAPIRQRGEIILDFGLVYIGTEKALPVRFKNTGDVAGVIIVDLRKCREFTVELTESRHSDVVRDSGSTNAAAGPMASLDWCGPGTAEPGIVSIVIPPFSATGVVFVYRPTSTEEDYGRLFVSWRHVGADIGNPLGPLVIVAQAVQSPLTVTPRFLKFPCTVVDSPSVPSLVTIRNSSNAPVQWKMLPIRNDGEVFSLEGQDGTLVPIDKPSAFVMSLSSGTLAPHASEQISVAFVPDTVGQWDEFHGVYVDGILLRHCADLTMVGVGAQPRLVCDVEELVFPTVPLDVSIRRTINITNDGFDNINLFYQAPEEGPLTISFPHGTSAPLMGCIPVDVEFCSQRALSVVSSITFTTNQGKTLTLPFRGASINSFLTNAPYVIGNSLVSSIAVPRGAEAWTEPLMYTEVSGGPPRDAGKRKGDTATSGTQRLKSGSSEQMQTRVVEPTGTEFYTHCSVGLLSWLNYNVFLEPVTNLVTSLQQSDGRLLLDAAQRMGLKKSTCAMNVAADVPNKALLTLDMLISLLKTGGGCLSEVHTPFLMTYEGYCCYQKREGAEAIPLTNFTDCSTRAWVIVVLQFIRVAYFPKLWISNMLAQHPSLGEYMPVEEWQSGTVAKAIHGSNVFSSMESILLHWAAYNLQQCVKKGVLKGSWNPICRFEDLRDCIAVAACIFNFVPSAAAYVSVERLIMNPVTQRDLENNVALLINALVYVGFPSSFGSLQEILQYGPLDWMLLLSTLFLYLPRFIPSGTIVLKGKLLSPAVHTVEVKNSSKAVRVYTVEMSNASFRAVPQEFTVDPGGVFQLQLEVTLRFNRRLEGECLLVDCAQGLVSERMPMAFHLVALPSDEPLRTVHLQAPLYTVVHQEVLVDNPFAQNYVATMRLLQEYKNDGGYSEGDFGKLQQGAFYISAGVVSFNVGEPTKVSVQFAPCARGHYEAQVTFHDVQLGEFSINLIGTCMPPRPIDKFVTRAEVGEVCTSTLMLKLSNQQFERMMNTVEDCNRFPSSRAIKSSAIPELTNVPYSVSFVNESFVGPNPFFSGPESVFFTRGDQMLELQFTFSPKNVGDYNGFIILSSKYDVRTILLSGKGIPVGEKNILRFSCPARQSIVQRIPIINNTRESWLITAAVEGDAFSGQREVRVPYGKSREYLLRYSPAWVSSDTGTLTLQNRETGERSIFMLYGESVEPLSEDVITVQCKARERCVEVLSVPDIINSDGNYTVETDLPFATGNPTVFVRRGSKARYELVLHPLMGGTFTGTVVCRTLNGRFLWYAITVTVSAPEKEGTVTISTDTRTPVTAYVSIQNPTKKPIEFAVGRYGAGLMGENTVLVDPNGSAVYPLLFSPSRTGNFQGRLTFFNKVVGEFWYELDIMVEGSAPEEINFSSEIGVPQTMQVRIPNNTGSEMHLCVSNTNQTNFVVVPSNPRIPPFSELTIDIVYKPTTIGEQQESTIKMFNMDMMEWSYLCRGVGRPPAEFAPVECMCEAMGKASVALKFKNTFGTPILPIVEIENDGMKYYSLVPHSIPAQPVLSGAEISIVVLYEPKTVGRHNAAVLIRPKSAVEEAQNVTWRFPLKGLAEWRSHGQPLHLSCVARQKVEQMFSLDAPGMNEDCLTKLGITLDLEQGQRFANAVKNSFFFKVDTDTSGKDRLNLSARFAPLRPFVAMADLVVRSENDFTWRYPIILEASSADFDESFTINSALRSVSTVTFDIYNVYPHASPFTAYFMPGSSHSLSVGMTQGVLPPFTVGQRSANAATTIQVLFAPTSRTPNAEGVLVIDTEEMQWTFKVIGVVDK</sequence>
<keyword evidence="4" id="KW-0969">Cilium</keyword>
<dbReference type="GO" id="GO:0005929">
    <property type="term" value="C:cilium"/>
    <property type="evidence" value="ECO:0007669"/>
    <property type="project" value="UniProtKB-SubCell"/>
</dbReference>
<dbReference type="InterPro" id="IPR053879">
    <property type="entry name" value="HYDIN_VesB_CFA65-like_Ig"/>
</dbReference>
<feature type="domain" description="Cilia- and flagella-associated protein 47" evidence="8">
    <location>
        <begin position="1381"/>
        <end position="1507"/>
    </location>
</feature>
<evidence type="ECO:0008006" key="11">
    <source>
        <dbReference type="Google" id="ProtNLM"/>
    </source>
</evidence>
<dbReference type="InterPro" id="IPR056343">
    <property type="entry name" value="CFAP47_dom"/>
</dbReference>
<feature type="region of interest" description="Disordered" evidence="6">
    <location>
        <begin position="1"/>
        <end position="22"/>
    </location>
</feature>
<accession>G0UN28</accession>
<dbReference type="EMBL" id="HE575319">
    <property type="protein sequence ID" value="CCC90788.1"/>
    <property type="molecule type" value="Genomic_DNA"/>
</dbReference>
<dbReference type="VEuPathDB" id="TriTrypDB:TcIL3000_6_140"/>
<dbReference type="Pfam" id="PF26579">
    <property type="entry name" value="Ig_CFAP47"/>
    <property type="match status" value="1"/>
</dbReference>
<dbReference type="Gene3D" id="2.60.40.10">
    <property type="entry name" value="Immunoglobulins"/>
    <property type="match status" value="7"/>
</dbReference>
<feature type="domain" description="CFAP47-like immunoglobulin-like" evidence="9">
    <location>
        <begin position="2491"/>
        <end position="2600"/>
    </location>
</feature>
<gene>
    <name evidence="10" type="ORF">TCIL3000_6_140</name>
</gene>
<evidence type="ECO:0000256" key="1">
    <source>
        <dbReference type="ARBA" id="ARBA00004138"/>
    </source>
</evidence>